<protein>
    <submittedName>
        <fullName evidence="3">Transmembrane domain-containing protein</fullName>
    </submittedName>
</protein>
<organism evidence="3">
    <name type="scientific">Trepomonas sp. PC1</name>
    <dbReference type="NCBI Taxonomy" id="1076344"/>
    <lineage>
        <taxon>Eukaryota</taxon>
        <taxon>Metamonada</taxon>
        <taxon>Diplomonadida</taxon>
        <taxon>Hexamitidae</taxon>
        <taxon>Hexamitinae</taxon>
        <taxon>Trepomonas</taxon>
    </lineage>
</organism>
<keyword evidence="1 3" id="KW-0812">Transmembrane</keyword>
<feature type="non-terminal residue" evidence="3">
    <location>
        <position position="1"/>
    </location>
</feature>
<feature type="domain" description="CSC1/OSCA1-like 7TM region" evidence="2">
    <location>
        <begin position="15"/>
        <end position="195"/>
    </location>
</feature>
<proteinExistence type="predicted"/>
<dbReference type="GO" id="GO:0005886">
    <property type="term" value="C:plasma membrane"/>
    <property type="evidence" value="ECO:0007669"/>
    <property type="project" value="TreeGrafter"/>
</dbReference>
<name>A0A146K1S4_9EUKA</name>
<feature type="transmembrane region" description="Helical" evidence="1">
    <location>
        <begin position="175"/>
        <end position="200"/>
    </location>
</feature>
<feature type="transmembrane region" description="Helical" evidence="1">
    <location>
        <begin position="206"/>
        <end position="225"/>
    </location>
</feature>
<dbReference type="PANTHER" id="PTHR13018">
    <property type="entry name" value="PROBABLE MEMBRANE PROTEIN DUF221-RELATED"/>
    <property type="match status" value="1"/>
</dbReference>
<dbReference type="GO" id="GO:0005227">
    <property type="term" value="F:calcium-activated cation channel activity"/>
    <property type="evidence" value="ECO:0007669"/>
    <property type="project" value="InterPro"/>
</dbReference>
<dbReference type="AlphaFoldDB" id="A0A146K1S4"/>
<feature type="transmembrane region" description="Helical" evidence="1">
    <location>
        <begin position="12"/>
        <end position="29"/>
    </location>
</feature>
<feature type="transmembrane region" description="Helical" evidence="1">
    <location>
        <begin position="127"/>
        <end position="154"/>
    </location>
</feature>
<evidence type="ECO:0000256" key="1">
    <source>
        <dbReference type="SAM" id="Phobius"/>
    </source>
</evidence>
<dbReference type="PANTHER" id="PTHR13018:SF5">
    <property type="entry name" value="RE44586P"/>
    <property type="match status" value="1"/>
</dbReference>
<keyword evidence="1" id="KW-0472">Membrane</keyword>
<accession>A0A146K1S4</accession>
<evidence type="ECO:0000313" key="3">
    <source>
        <dbReference type="EMBL" id="JAP90842.1"/>
    </source>
</evidence>
<dbReference type="Pfam" id="PF02714">
    <property type="entry name" value="RSN1_7TM"/>
    <property type="match status" value="1"/>
</dbReference>
<dbReference type="InterPro" id="IPR045122">
    <property type="entry name" value="Csc1-like"/>
</dbReference>
<dbReference type="InterPro" id="IPR003864">
    <property type="entry name" value="CSC1/OSCA1-like_7TM"/>
</dbReference>
<gene>
    <name evidence="3" type="ORF">TPC1_17740</name>
</gene>
<evidence type="ECO:0000259" key="2">
    <source>
        <dbReference type="Pfam" id="PF02714"/>
    </source>
</evidence>
<dbReference type="EMBL" id="GDID01005764">
    <property type="protein sequence ID" value="JAP90842.1"/>
    <property type="molecule type" value="Transcribed_RNA"/>
</dbReference>
<keyword evidence="1" id="KW-1133">Transmembrane helix</keyword>
<reference evidence="3" key="1">
    <citation type="submission" date="2015-07" db="EMBL/GenBank/DDBJ databases">
        <title>Adaptation to a free-living lifestyle via gene acquisitions in the diplomonad Trepomonas sp. PC1.</title>
        <authorList>
            <person name="Xu F."/>
            <person name="Jerlstrom-Hultqvist J."/>
            <person name="Kolisko M."/>
            <person name="Simpson A.G.B."/>
            <person name="Roger A.J."/>
            <person name="Svard S.G."/>
            <person name="Andersson J.O."/>
        </authorList>
    </citation>
    <scope>NUCLEOTIDE SEQUENCE</scope>
    <source>
        <strain evidence="3">PC1</strain>
    </source>
</reference>
<sequence length="358" mass="41198">ASKSQNKDMEYQILFVFLILINGIIQVVLPDFYNVNNGSFDFNILKGLSFSDVIFNLGRNTASQQFTFTNYIINKYFTFPVFDLINIGGAIVYGIMKIKSHNSMELSNFSRTQTFNYQKQLAYTAHMFVISFIFAIVAPVTNVIVFITYLMMIATDRYQILYQNAPIDLSAQSNMLMKLISTIFIGLSCMLIATFCHFLLHSDAIYIVGMIVCALCFVGALIYKLQIDYRYKRSLTELARGNYIDSNKLVVNPTHVDDEYDDTDNYKSKYNVNDNKDAKKLKDKLKLSKDYKMNLADKLLEKVYIDLTKLPVSQVKQDYQCQILGDDNLTNYQLDTQEENQIAFSYTHPALVKIMDLK</sequence>